<dbReference type="GO" id="GO:0005634">
    <property type="term" value="C:nucleus"/>
    <property type="evidence" value="ECO:0007669"/>
    <property type="project" value="TreeGrafter"/>
</dbReference>
<evidence type="ECO:0000259" key="5">
    <source>
        <dbReference type="Pfam" id="PF18972"/>
    </source>
</evidence>
<dbReference type="GO" id="GO:0030544">
    <property type="term" value="F:Hsp70 protein binding"/>
    <property type="evidence" value="ECO:0007669"/>
    <property type="project" value="TreeGrafter"/>
</dbReference>
<feature type="coiled-coil region" evidence="4">
    <location>
        <begin position="197"/>
        <end position="238"/>
    </location>
</feature>
<dbReference type="PANTHER" id="PTHR46035:SF1">
    <property type="entry name" value="TETRATRICOPEPTIDE REPEAT PROTEIN 4"/>
    <property type="match status" value="1"/>
</dbReference>
<feature type="domain" description="Cns1/TTC4 wheel" evidence="5">
    <location>
        <begin position="261"/>
        <end position="370"/>
    </location>
</feature>
<dbReference type="OrthoDB" id="420195at2759"/>
<dbReference type="Proteomes" id="UP000800041">
    <property type="component" value="Unassembled WGS sequence"/>
</dbReference>
<reference evidence="6" key="1">
    <citation type="journal article" date="2020" name="Stud. Mycol.">
        <title>101 Dothideomycetes genomes: a test case for predicting lifestyles and emergence of pathogens.</title>
        <authorList>
            <person name="Haridas S."/>
            <person name="Albert R."/>
            <person name="Binder M."/>
            <person name="Bloem J."/>
            <person name="Labutti K."/>
            <person name="Salamov A."/>
            <person name="Andreopoulos B."/>
            <person name="Baker S."/>
            <person name="Barry K."/>
            <person name="Bills G."/>
            <person name="Bluhm B."/>
            <person name="Cannon C."/>
            <person name="Castanera R."/>
            <person name="Culley D."/>
            <person name="Daum C."/>
            <person name="Ezra D."/>
            <person name="Gonzalez J."/>
            <person name="Henrissat B."/>
            <person name="Kuo A."/>
            <person name="Liang C."/>
            <person name="Lipzen A."/>
            <person name="Lutzoni F."/>
            <person name="Magnuson J."/>
            <person name="Mondo S."/>
            <person name="Nolan M."/>
            <person name="Ohm R."/>
            <person name="Pangilinan J."/>
            <person name="Park H.-J."/>
            <person name="Ramirez L."/>
            <person name="Alfaro M."/>
            <person name="Sun H."/>
            <person name="Tritt A."/>
            <person name="Yoshinaga Y."/>
            <person name="Zwiers L.-H."/>
            <person name="Turgeon B."/>
            <person name="Goodwin S."/>
            <person name="Spatafora J."/>
            <person name="Crous P."/>
            <person name="Grigoriev I."/>
        </authorList>
    </citation>
    <scope>NUCLEOTIDE SEQUENCE</scope>
    <source>
        <strain evidence="6">CBS 113979</strain>
    </source>
</reference>
<protein>
    <submittedName>
        <fullName evidence="6">TPR repeat protein-like protein</fullName>
    </submittedName>
</protein>
<dbReference type="InterPro" id="IPR011990">
    <property type="entry name" value="TPR-like_helical_dom_sf"/>
</dbReference>
<accession>A0A6G1GYA4</accession>
<evidence type="ECO:0000256" key="1">
    <source>
        <dbReference type="ARBA" id="ARBA00022737"/>
    </source>
</evidence>
<dbReference type="GO" id="GO:0006457">
    <property type="term" value="P:protein folding"/>
    <property type="evidence" value="ECO:0007669"/>
    <property type="project" value="TreeGrafter"/>
</dbReference>
<sequence>MTETLSEMSKMPLFMTSINPEEENADLDALKALAYEGTKLEVASNFREQGNECARERRWGDAGEFYRKAVQVLRGKVGVVEAPAEEGEGGEVEMDLRGKGAGRVLGEVYEDGEGAEEERRREMEVEEVCYVNRALCHLELKNYRSATQDCAAALRLNPRNIKAYYRSASACLALDKIPEAEDACQRGLEIDDKNAALKTLKTRIAERKTLLETQERKRRDREERIAREKATLKQALKQRNISLKMTGKAPEMEDAEIKLSDPFDASSTLAFPVILLYPLDLQSDFIKEFKEDESLNAHLEYILPLPWDERGVYTMRDVECYVETEAGGLIKAGKKLPLGKILGSGKVAVTDGLVKVNVVVKEKAGEWIEEVKRRKR</sequence>
<evidence type="ECO:0000256" key="3">
    <source>
        <dbReference type="ARBA" id="ARBA00023602"/>
    </source>
</evidence>
<dbReference type="Pfam" id="PF14559">
    <property type="entry name" value="TPR_19"/>
    <property type="match status" value="1"/>
</dbReference>
<organism evidence="6 7">
    <name type="scientific">Aulographum hederae CBS 113979</name>
    <dbReference type="NCBI Taxonomy" id="1176131"/>
    <lineage>
        <taxon>Eukaryota</taxon>
        <taxon>Fungi</taxon>
        <taxon>Dikarya</taxon>
        <taxon>Ascomycota</taxon>
        <taxon>Pezizomycotina</taxon>
        <taxon>Dothideomycetes</taxon>
        <taxon>Pleosporomycetidae</taxon>
        <taxon>Aulographales</taxon>
        <taxon>Aulographaceae</taxon>
    </lineage>
</organism>
<dbReference type="GO" id="GO:0051879">
    <property type="term" value="F:Hsp90 protein binding"/>
    <property type="evidence" value="ECO:0007669"/>
    <property type="project" value="InterPro"/>
</dbReference>
<evidence type="ECO:0000256" key="4">
    <source>
        <dbReference type="SAM" id="Coils"/>
    </source>
</evidence>
<dbReference type="Pfam" id="PF18972">
    <property type="entry name" value="Wheel"/>
    <property type="match status" value="1"/>
</dbReference>
<keyword evidence="4" id="KW-0175">Coiled coil</keyword>
<dbReference type="GO" id="GO:0005829">
    <property type="term" value="C:cytosol"/>
    <property type="evidence" value="ECO:0007669"/>
    <property type="project" value="TreeGrafter"/>
</dbReference>
<keyword evidence="2" id="KW-0802">TPR repeat</keyword>
<evidence type="ECO:0000313" key="7">
    <source>
        <dbReference type="Proteomes" id="UP000800041"/>
    </source>
</evidence>
<evidence type="ECO:0000313" key="6">
    <source>
        <dbReference type="EMBL" id="KAF1985729.1"/>
    </source>
</evidence>
<dbReference type="SUPFAM" id="SSF48452">
    <property type="entry name" value="TPR-like"/>
    <property type="match status" value="1"/>
</dbReference>
<dbReference type="Gene3D" id="1.25.40.10">
    <property type="entry name" value="Tetratricopeptide repeat domain"/>
    <property type="match status" value="1"/>
</dbReference>
<gene>
    <name evidence="6" type="ORF">K402DRAFT_413047</name>
</gene>
<name>A0A6G1GYA4_9PEZI</name>
<dbReference type="AlphaFoldDB" id="A0A6G1GYA4"/>
<dbReference type="CDD" id="cd21381">
    <property type="entry name" value="CTWD_TTC4"/>
    <property type="match status" value="1"/>
</dbReference>
<keyword evidence="1" id="KW-0677">Repeat</keyword>
<dbReference type="PANTHER" id="PTHR46035">
    <property type="entry name" value="TETRATRICOPEPTIDE REPEAT PROTEIN 4"/>
    <property type="match status" value="1"/>
</dbReference>
<dbReference type="EMBL" id="ML977160">
    <property type="protein sequence ID" value="KAF1985729.1"/>
    <property type="molecule type" value="Genomic_DNA"/>
</dbReference>
<dbReference type="FunFam" id="1.25.40.10:FF:000611">
    <property type="entry name" value="TPR repeat protein"/>
    <property type="match status" value="1"/>
</dbReference>
<dbReference type="InterPro" id="IPR044059">
    <property type="entry name" value="Csn1/TTC4_wheel"/>
</dbReference>
<evidence type="ECO:0000256" key="2">
    <source>
        <dbReference type="ARBA" id="ARBA00022803"/>
    </source>
</evidence>
<dbReference type="InterPro" id="IPR019734">
    <property type="entry name" value="TPR_rpt"/>
</dbReference>
<keyword evidence="7" id="KW-1185">Reference proteome</keyword>
<comment type="similarity">
    <text evidence="3">Belongs to the TTC4 family.</text>
</comment>
<proteinExistence type="inferred from homology"/>
<dbReference type="SMART" id="SM00028">
    <property type="entry name" value="TPR"/>
    <property type="match status" value="2"/>
</dbReference>